<name>A0ACB0DV48_RANTA</name>
<dbReference type="EMBL" id="OX596094">
    <property type="protein sequence ID" value="CAI9692034.1"/>
    <property type="molecule type" value="Genomic_DNA"/>
</dbReference>
<evidence type="ECO:0000313" key="1">
    <source>
        <dbReference type="EMBL" id="CAI9692034.1"/>
    </source>
</evidence>
<evidence type="ECO:0000313" key="2">
    <source>
        <dbReference type="Proteomes" id="UP001162501"/>
    </source>
</evidence>
<sequence length="700" mass="77837">MVHFTAEEKAAITGLWGKVNVEEAGAQYPLHPHIVLLSNLTQFSPMLYLTGFPGLETIEHWIFIFFFLMYLVAISGNCFILIIIKTNPRLHTPMYYLLSFLAFTDLGLSVSTLPTTMGLFWFKSHGIYFGACQIQMFCIHSFSFMESSVLLVMSFDRFAAICYPLRYMVIVTGQRVVRAGLIVILRGPVALIPIVLLLKAFPYCGARVLSHSFCLHQEVIHLACTDTTFNNLYGLSLVVFTVMLDLLLIALSYGVILHTVARVASKEERLRAFQTCTSHLCAVLVFFVPMMGLSLIHRFGKHAPPAVHLLMANVYLFVPPMLNPIIYSIKTKEIRHAISKLLGYLVALLGNATILHRVRTDPVLHQPVYYFLAVLAGTDLGLWLSMLPSGPGALWLETRMAGLVPCVLQQRFLHSFMESAMLFSTDMIHLTDSDTHFNRLYGLCINMLAMGSDVLFIRLSYTVILRTVLAFASAGERLKAFNTCVSHLLTVLCFCVPILAMLAFAELGVSASTLPTVLGIFLFGASEICFEACLLQMFSIHSFSILESGVLLAMSVDRLVAIYNPLRYTAILTVPRIAGSAAVLGLKSVMLMFPLLFLLKHLPFCCHNVLSHSYCLHSDLIQLPVGNTCPNSILGLCIVTFTFGLDSLLIVISYMLILYTVLGISSEEGRRKALGTCVSRIWVVLVYYVPMISVALVHHL</sequence>
<gene>
    <name evidence="1" type="ORF">MRATA1EN3_LOCUS3247</name>
</gene>
<dbReference type="Proteomes" id="UP001162501">
    <property type="component" value="Chromosome 10"/>
</dbReference>
<reference evidence="1" key="1">
    <citation type="submission" date="2023-05" db="EMBL/GenBank/DDBJ databases">
        <authorList>
            <consortium name="ELIXIR-Norway"/>
        </authorList>
    </citation>
    <scope>NUCLEOTIDE SEQUENCE</scope>
</reference>
<protein>
    <submittedName>
        <fullName evidence="1">Uncharacterized protein</fullName>
    </submittedName>
</protein>
<accession>A0ACB0DV48</accession>
<proteinExistence type="predicted"/>
<organism evidence="1 2">
    <name type="scientific">Rangifer tarandus platyrhynchus</name>
    <name type="common">Svalbard reindeer</name>
    <dbReference type="NCBI Taxonomy" id="3082113"/>
    <lineage>
        <taxon>Eukaryota</taxon>
        <taxon>Metazoa</taxon>
        <taxon>Chordata</taxon>
        <taxon>Craniata</taxon>
        <taxon>Vertebrata</taxon>
        <taxon>Euteleostomi</taxon>
        <taxon>Mammalia</taxon>
        <taxon>Eutheria</taxon>
        <taxon>Laurasiatheria</taxon>
        <taxon>Artiodactyla</taxon>
        <taxon>Ruminantia</taxon>
        <taxon>Pecora</taxon>
        <taxon>Cervidae</taxon>
        <taxon>Odocoileinae</taxon>
        <taxon>Rangifer</taxon>
    </lineage>
</organism>